<sequence length="63" mass="7110">MLEAGAEWWLVVGVAADGPMPSARRFWVDYVDESGQRYRARTGKSVIIRPKCVGADDKWPDGW</sequence>
<evidence type="ECO:0000313" key="1">
    <source>
        <dbReference type="EMBL" id="TQJ01911.1"/>
    </source>
</evidence>
<dbReference type="AlphaFoldDB" id="A0A542DFU6"/>
<dbReference type="Proteomes" id="UP000320876">
    <property type="component" value="Unassembled WGS sequence"/>
</dbReference>
<gene>
    <name evidence="1" type="ORF">FB471_1627</name>
</gene>
<keyword evidence="2" id="KW-1185">Reference proteome</keyword>
<dbReference type="EMBL" id="VFML01000001">
    <property type="protein sequence ID" value="TQJ01911.1"/>
    <property type="molecule type" value="Genomic_DNA"/>
</dbReference>
<evidence type="ECO:0000313" key="2">
    <source>
        <dbReference type="Proteomes" id="UP000320876"/>
    </source>
</evidence>
<protein>
    <submittedName>
        <fullName evidence="1">Uncharacterized protein</fullName>
    </submittedName>
</protein>
<name>A0A542DFU6_AMYCI</name>
<organism evidence="1 2">
    <name type="scientific">Amycolatopsis cihanbeyliensis</name>
    <dbReference type="NCBI Taxonomy" id="1128664"/>
    <lineage>
        <taxon>Bacteria</taxon>
        <taxon>Bacillati</taxon>
        <taxon>Actinomycetota</taxon>
        <taxon>Actinomycetes</taxon>
        <taxon>Pseudonocardiales</taxon>
        <taxon>Pseudonocardiaceae</taxon>
        <taxon>Amycolatopsis</taxon>
    </lineage>
</organism>
<reference evidence="1 2" key="1">
    <citation type="submission" date="2019-06" db="EMBL/GenBank/DDBJ databases">
        <title>Sequencing the genomes of 1000 actinobacteria strains.</title>
        <authorList>
            <person name="Klenk H.-P."/>
        </authorList>
    </citation>
    <scope>NUCLEOTIDE SEQUENCE [LARGE SCALE GENOMIC DNA]</scope>
    <source>
        <strain evidence="1 2">DSM 45679</strain>
    </source>
</reference>
<accession>A0A542DFU6</accession>
<comment type="caution">
    <text evidence="1">The sequence shown here is derived from an EMBL/GenBank/DDBJ whole genome shotgun (WGS) entry which is preliminary data.</text>
</comment>
<proteinExistence type="predicted"/>